<protein>
    <recommendedName>
        <fullName evidence="4">Reverse transcriptase domain-containing protein</fullName>
    </recommendedName>
</protein>
<gene>
    <name evidence="2" type="ORF">PGT21_011351</name>
</gene>
<name>A0A5B0Q2M5_PUCGR</name>
<dbReference type="EMBL" id="VSWC01000029">
    <property type="protein sequence ID" value="KAA1107367.1"/>
    <property type="molecule type" value="Genomic_DNA"/>
</dbReference>
<sequence>MTILIAPIIRRCEETPAPVETQDTQAQVSGAPPTGVEEEAAIKCEMNIEEWRTSLTEANIRDKYQDVLDGFQFGFDQGIPHHSIGSLKWLTPDNYASANQTKEKIENNIQKEISAGRMFGPFTHAQVATVFPFFRSSPMGAVVNGRVPTRTPQIRKNPVNPRTGSGFGIGFGRSGIRSDAENHQTSGVLTGNPRIYPARGPLLAYHNGDGSVRPINDLSYPRDRKNQPSVNSFVHKEDFTTTWDDFNKVSCFFRNLTEPVHLALFDWEKAYRQIPTAMDQWPYLMVQDFNGDLLLDTRMTFGGVAGCGSFGRPANAWKEIMLHYFDLITIFRWVDDNLFVKSIDCQANMDNIVKKSSELGVLTNITKNSPFQEEQKFIGFIWNRVERTVRLPKDKIQRRISQIDEFLKTGQLATYTDIEILVGRLNHVTYILPQLRCYLCALYAMLCGWVF</sequence>
<accession>A0A5B0Q2M5</accession>
<dbReference type="PANTHER" id="PTHR33050">
    <property type="entry name" value="REVERSE TRANSCRIPTASE DOMAIN-CONTAINING PROTEIN"/>
    <property type="match status" value="1"/>
</dbReference>
<evidence type="ECO:0000313" key="3">
    <source>
        <dbReference type="Proteomes" id="UP000324748"/>
    </source>
</evidence>
<comment type="caution">
    <text evidence="2">The sequence shown here is derived from an EMBL/GenBank/DDBJ whole genome shotgun (WGS) entry which is preliminary data.</text>
</comment>
<organism evidence="2 3">
    <name type="scientific">Puccinia graminis f. sp. tritici</name>
    <dbReference type="NCBI Taxonomy" id="56615"/>
    <lineage>
        <taxon>Eukaryota</taxon>
        <taxon>Fungi</taxon>
        <taxon>Dikarya</taxon>
        <taxon>Basidiomycota</taxon>
        <taxon>Pucciniomycotina</taxon>
        <taxon>Pucciniomycetes</taxon>
        <taxon>Pucciniales</taxon>
        <taxon>Pucciniaceae</taxon>
        <taxon>Puccinia</taxon>
    </lineage>
</organism>
<reference evidence="2 3" key="1">
    <citation type="submission" date="2019-05" db="EMBL/GenBank/DDBJ databases">
        <title>Emergence of the Ug99 lineage of the wheat stem rust pathogen through somatic hybridization.</title>
        <authorList>
            <person name="Li F."/>
            <person name="Upadhyaya N.M."/>
            <person name="Sperschneider J."/>
            <person name="Matny O."/>
            <person name="Nguyen-Phuc H."/>
            <person name="Mago R."/>
            <person name="Raley C."/>
            <person name="Miller M.E."/>
            <person name="Silverstein K.A.T."/>
            <person name="Henningsen E."/>
            <person name="Hirsch C.D."/>
            <person name="Visser B."/>
            <person name="Pretorius Z.A."/>
            <person name="Steffenson B.J."/>
            <person name="Schwessinger B."/>
            <person name="Dodds P.N."/>
            <person name="Figueroa M."/>
        </authorList>
    </citation>
    <scope>NUCLEOTIDE SEQUENCE [LARGE SCALE GENOMIC DNA]</scope>
    <source>
        <strain evidence="2">21-0</strain>
    </source>
</reference>
<evidence type="ECO:0000256" key="1">
    <source>
        <dbReference type="SAM" id="MobiDB-lite"/>
    </source>
</evidence>
<dbReference type="InterPro" id="IPR043502">
    <property type="entry name" value="DNA/RNA_pol_sf"/>
</dbReference>
<evidence type="ECO:0008006" key="4">
    <source>
        <dbReference type="Google" id="ProtNLM"/>
    </source>
</evidence>
<dbReference type="AlphaFoldDB" id="A0A5B0Q2M5"/>
<dbReference type="PANTHER" id="PTHR33050:SF7">
    <property type="entry name" value="RIBONUCLEASE H"/>
    <property type="match status" value="1"/>
</dbReference>
<dbReference type="SUPFAM" id="SSF56672">
    <property type="entry name" value="DNA/RNA polymerases"/>
    <property type="match status" value="1"/>
</dbReference>
<feature type="region of interest" description="Disordered" evidence="1">
    <location>
        <begin position="17"/>
        <end position="36"/>
    </location>
</feature>
<keyword evidence="3" id="KW-1185">Reference proteome</keyword>
<proteinExistence type="predicted"/>
<feature type="region of interest" description="Disordered" evidence="1">
    <location>
        <begin position="144"/>
        <end position="167"/>
    </location>
</feature>
<dbReference type="InterPro" id="IPR052055">
    <property type="entry name" value="Hepadnavirus_pol/RT"/>
</dbReference>
<dbReference type="Proteomes" id="UP000324748">
    <property type="component" value="Unassembled WGS sequence"/>
</dbReference>
<dbReference type="OrthoDB" id="2505595at2759"/>
<evidence type="ECO:0000313" key="2">
    <source>
        <dbReference type="EMBL" id="KAA1107367.1"/>
    </source>
</evidence>